<comment type="catalytic activity">
    <reaction evidence="7">
        <text>[glutamine synthetase]-O(4)-(5'-adenylyl)-L-tyrosine + phosphate = [glutamine synthetase]-L-tyrosine + ADP</text>
        <dbReference type="Rhea" id="RHEA:43716"/>
        <dbReference type="Rhea" id="RHEA-COMP:10660"/>
        <dbReference type="Rhea" id="RHEA-COMP:10661"/>
        <dbReference type="ChEBI" id="CHEBI:43474"/>
        <dbReference type="ChEBI" id="CHEBI:46858"/>
        <dbReference type="ChEBI" id="CHEBI:83624"/>
        <dbReference type="ChEBI" id="CHEBI:456216"/>
        <dbReference type="EC" id="2.7.7.89"/>
    </reaction>
</comment>
<sequence length="1045" mass="113757">MATERARTPRAAVLGLTGPHATEDLADLGWDDGAHNDLLWAMAGCGDPDLALNTTVRLVAAIADAAGDADAAPPAGVDSAGAAGARELTEALAADEALRVRFFALLGGSAALGDHLVAHAARWRELLGELPDRAEMLRSMLTAVDARPAEFAEPAADGRGDPAAESLETAGTYRAGLTGPEAGRALKVAYRDLLTRVAAHDLAGTYPTTKRHPGGPTLPFTTVTGLLSDLADAALTAALAVAVASVFKDAPLDGRLAVIAMGKCGARELNYISDVDVVFVVDEVTPKLTRLAGEFARIGSKCFFDVDANLRPEGRSGALVRTLDSHVTYYRRWAETWEFQALLKNRPQTGYLPLGEDYHEQLAPMIWAASQRDDFVDDVQAMRSRVLESVPADLKDRELKLGRGGLRDVEFAIQLLQMVHGRSDESLRTTATVDALGELVRGGYVGREDGHDLRDAYVFIRTLEHRLQLHRLRRTHTLPEPGDQDAWIWLARTAGFAPDADGDSADHLSHELRRVRRLVSELHSRLFYRPLLKSVVTLTVDALKLSPDAAKLQLGALGYKFPGRAFEHLQALAAGSTRKAKIQALLLPTLMDWLGDTADPDSGLLNYRKLSEAAYTRRWFLRLLRDEGVVGQRLMHILGTSQFTADLIIANPDIVRMLGDGAAGPKLTDTSSETVARSLVAASKRHADPDRAIGVARSLRRTELARIAAADLLGFLDVPEVCRALSAIWEAVLDAAIRAEVRARLAADGAEEPPARIAVISMGRLGGAELGYGSDADVLFVAEPAAGVDDAEAVKWAVEVCDSMRARLARPSQDPPLDVDLGLRPEGRSGPTVRTVESYRRYYTQWGEVWETVALLRAAPVAGDPEVARAFLEVIDPVRYPEGGASQATLREVRRMKARIDDERLPRGADRSTHTKLGRGGLTDVEWTVQLLILEHAHECPRLHNTSTLECLEVLKEEEILDAADADRLRDAWIAATHARNALVLARGKRIDQLPQPGPQLVAVAAAAGWAPNEYQQFLEDYLRRTRRARKVVDRVFWGEDTLEP</sequence>
<dbReference type="GO" id="GO:0047388">
    <property type="term" value="F:[glutamine synthetase]-adenylyl-L-tyrosine phosphorylase activity"/>
    <property type="evidence" value="ECO:0007669"/>
    <property type="project" value="UniProtKB-EC"/>
</dbReference>
<dbReference type="InterPro" id="IPR005190">
    <property type="entry name" value="GlnE_rpt_dom"/>
</dbReference>
<feature type="domain" description="Glutamate-ammonia ligase adenylyltransferase repeated" evidence="8">
    <location>
        <begin position="632"/>
        <end position="873"/>
    </location>
</feature>
<keyword evidence="1 7" id="KW-0808">Transferase</keyword>
<comment type="catalytic activity">
    <reaction evidence="7">
        <text>[glutamine synthetase]-L-tyrosine + ATP = [glutamine synthetase]-O(4)-(5'-adenylyl)-L-tyrosine + diphosphate</text>
        <dbReference type="Rhea" id="RHEA:18589"/>
        <dbReference type="Rhea" id="RHEA-COMP:10660"/>
        <dbReference type="Rhea" id="RHEA-COMP:10661"/>
        <dbReference type="ChEBI" id="CHEBI:30616"/>
        <dbReference type="ChEBI" id="CHEBI:33019"/>
        <dbReference type="ChEBI" id="CHEBI:46858"/>
        <dbReference type="ChEBI" id="CHEBI:83624"/>
        <dbReference type="EC" id="2.7.7.42"/>
    </reaction>
</comment>
<comment type="function">
    <text evidence="7">Involved in the regulation of glutamine synthetase GlnA, a key enzyme in the process to assimilate ammonia. When cellular nitrogen levels are high, the C-terminal adenylyl transferase (AT) inactivates GlnA by covalent transfer of an adenylyl group from ATP to specific tyrosine residue of GlnA, thus reducing its activity. Conversely, when nitrogen levels are low, the N-terminal adenylyl removase (AR) activates GlnA by removing the adenylyl group by phosphorolysis, increasing its activity. The regulatory region of GlnE binds the signal transduction protein PII (GlnB) which indicates the nitrogen status of the cell.</text>
</comment>
<evidence type="ECO:0000313" key="10">
    <source>
        <dbReference type="EMBL" id="APT89274.1"/>
    </source>
</evidence>
<dbReference type="PANTHER" id="PTHR30621">
    <property type="entry name" value="GLUTAMINE SYNTHETASE ADENYLYLTRANSFERASE"/>
    <property type="match status" value="1"/>
</dbReference>
<dbReference type="PANTHER" id="PTHR30621:SF0">
    <property type="entry name" value="BIFUNCTIONAL GLUTAMINE SYNTHETASE ADENYLYLTRANSFERASE_ADENYLYL-REMOVING ENZYME"/>
    <property type="match status" value="1"/>
</dbReference>
<name>A0A1L7CTU4_9CORY</name>
<dbReference type="STRING" id="1437875.CFRA_08435"/>
<reference evidence="10 11" key="1">
    <citation type="submission" date="2014-08" db="EMBL/GenBank/DDBJ databases">
        <title>Complete genome sequence of Corynebacterium frankenforstense ST18(T) (=DSM 45800(T)), isolated from raw cow milk.</title>
        <authorList>
            <person name="Ruckert C."/>
            <person name="Albersmeier A."/>
            <person name="Winkler A."/>
            <person name="Lipski A."/>
            <person name="Kalinowski J."/>
        </authorList>
    </citation>
    <scope>NUCLEOTIDE SEQUENCE [LARGE SCALE GENOMIC DNA]</scope>
    <source>
        <strain evidence="10 11">ST18</strain>
    </source>
</reference>
<keyword evidence="2 7" id="KW-0548">Nucleotidyltransferase</keyword>
<dbReference type="Gene3D" id="1.20.120.330">
    <property type="entry name" value="Nucleotidyltransferases domain 2"/>
    <property type="match status" value="2"/>
</dbReference>
<dbReference type="Gene3D" id="3.30.460.10">
    <property type="entry name" value="Beta Polymerase, domain 2"/>
    <property type="match status" value="2"/>
</dbReference>
<dbReference type="Pfam" id="PF03710">
    <property type="entry name" value="GlnE"/>
    <property type="match status" value="2"/>
</dbReference>
<protein>
    <recommendedName>
        <fullName evidence="7">Bifunctional glutamine synthetase adenylyltransferase/adenylyl-removing enzyme</fullName>
    </recommendedName>
    <alternativeName>
        <fullName evidence="7">ATP:glutamine synthetase adenylyltransferase</fullName>
    </alternativeName>
    <alternativeName>
        <fullName evidence="7">ATase</fullName>
    </alternativeName>
    <domain>
        <recommendedName>
            <fullName evidence="7">Glutamine synthetase adenylyl-L-tyrosine phosphorylase</fullName>
            <ecNumber evidence="7">2.7.7.89</ecNumber>
        </recommendedName>
        <alternativeName>
            <fullName evidence="7">Adenylyl removase</fullName>
            <shortName evidence="7">AR</shortName>
            <shortName evidence="7">AT-N</shortName>
        </alternativeName>
    </domain>
    <domain>
        <recommendedName>
            <fullName evidence="7">Glutamine synthetase adenylyl transferase</fullName>
            <ecNumber evidence="7">2.7.7.42</ecNumber>
        </recommendedName>
        <alternativeName>
            <fullName evidence="7">Adenylyl transferase</fullName>
            <shortName evidence="7">AT</shortName>
            <shortName evidence="7">AT-C</shortName>
        </alternativeName>
    </domain>
</protein>
<dbReference type="RefSeq" id="WP_075664268.1">
    <property type="nucleotide sequence ID" value="NZ_CP009247.1"/>
</dbReference>
<dbReference type="EC" id="2.7.7.42" evidence="7"/>
<dbReference type="GO" id="GO:0008882">
    <property type="term" value="F:[glutamate-ammonia-ligase] adenylyltransferase activity"/>
    <property type="evidence" value="ECO:0007669"/>
    <property type="project" value="UniProtKB-UniRule"/>
</dbReference>
<evidence type="ECO:0000256" key="2">
    <source>
        <dbReference type="ARBA" id="ARBA00022695"/>
    </source>
</evidence>
<evidence type="ECO:0000256" key="6">
    <source>
        <dbReference type="ARBA" id="ARBA00023268"/>
    </source>
</evidence>
<dbReference type="Pfam" id="PF08335">
    <property type="entry name" value="GlnD_UR_UTase"/>
    <property type="match status" value="2"/>
</dbReference>
<evidence type="ECO:0000259" key="8">
    <source>
        <dbReference type="Pfam" id="PF03710"/>
    </source>
</evidence>
<comment type="similarity">
    <text evidence="7">Belongs to the GlnE family.</text>
</comment>
<dbReference type="OrthoDB" id="9759366at2"/>
<evidence type="ECO:0000256" key="7">
    <source>
        <dbReference type="HAMAP-Rule" id="MF_00802"/>
    </source>
</evidence>
<keyword evidence="3 7" id="KW-0547">Nucleotide-binding</keyword>
<evidence type="ECO:0000256" key="1">
    <source>
        <dbReference type="ARBA" id="ARBA00022679"/>
    </source>
</evidence>
<gene>
    <name evidence="7" type="primary">glnE</name>
    <name evidence="10" type="ORF">CFRA_08435</name>
</gene>
<dbReference type="EC" id="2.7.7.89" evidence="7"/>
<keyword evidence="5 7" id="KW-0460">Magnesium</keyword>
<feature type="domain" description="PII-uridylyltransferase/Glutamine-synthetase adenylyltransferase" evidence="9">
    <location>
        <begin position="894"/>
        <end position="1036"/>
    </location>
</feature>
<feature type="domain" description="PII-uridylyltransferase/Glutamine-synthetase adenylyltransferase" evidence="9">
    <location>
        <begin position="381"/>
        <end position="527"/>
    </location>
</feature>
<evidence type="ECO:0000259" key="9">
    <source>
        <dbReference type="Pfam" id="PF08335"/>
    </source>
</evidence>
<dbReference type="InterPro" id="IPR013546">
    <property type="entry name" value="PII_UdlTrfase/GS_AdlTrfase"/>
</dbReference>
<dbReference type="NCBIfam" id="NF010707">
    <property type="entry name" value="PRK14109.1"/>
    <property type="match status" value="1"/>
</dbReference>
<dbReference type="SUPFAM" id="SSF81301">
    <property type="entry name" value="Nucleotidyltransferase"/>
    <property type="match status" value="2"/>
</dbReference>
<evidence type="ECO:0000256" key="4">
    <source>
        <dbReference type="ARBA" id="ARBA00022840"/>
    </source>
</evidence>
<dbReference type="EMBL" id="CP009247">
    <property type="protein sequence ID" value="APT89274.1"/>
    <property type="molecule type" value="Genomic_DNA"/>
</dbReference>
<dbReference type="SUPFAM" id="SSF81593">
    <property type="entry name" value="Nucleotidyltransferase substrate binding subunit/domain"/>
    <property type="match status" value="2"/>
</dbReference>
<keyword evidence="4 7" id="KW-0067">ATP-binding</keyword>
<evidence type="ECO:0000256" key="3">
    <source>
        <dbReference type="ARBA" id="ARBA00022741"/>
    </source>
</evidence>
<dbReference type="GO" id="GO:0000820">
    <property type="term" value="P:regulation of glutamine family amino acid metabolic process"/>
    <property type="evidence" value="ECO:0007669"/>
    <property type="project" value="UniProtKB-UniRule"/>
</dbReference>
<dbReference type="GO" id="GO:0000287">
    <property type="term" value="F:magnesium ion binding"/>
    <property type="evidence" value="ECO:0007669"/>
    <property type="project" value="UniProtKB-UniRule"/>
</dbReference>
<dbReference type="GO" id="GO:0005524">
    <property type="term" value="F:ATP binding"/>
    <property type="evidence" value="ECO:0007669"/>
    <property type="project" value="UniProtKB-UniRule"/>
</dbReference>
<organism evidence="10 11">
    <name type="scientific">Corynebacterium frankenforstense DSM 45800</name>
    <dbReference type="NCBI Taxonomy" id="1437875"/>
    <lineage>
        <taxon>Bacteria</taxon>
        <taxon>Bacillati</taxon>
        <taxon>Actinomycetota</taxon>
        <taxon>Actinomycetes</taxon>
        <taxon>Mycobacteriales</taxon>
        <taxon>Corynebacteriaceae</taxon>
        <taxon>Corynebacterium</taxon>
    </lineage>
</organism>
<keyword evidence="6 7" id="KW-0511">Multifunctional enzyme</keyword>
<dbReference type="HAMAP" id="MF_00802">
    <property type="entry name" value="GlnE"/>
    <property type="match status" value="1"/>
</dbReference>
<evidence type="ECO:0000256" key="5">
    <source>
        <dbReference type="ARBA" id="ARBA00022842"/>
    </source>
</evidence>
<proteinExistence type="inferred from homology"/>
<evidence type="ECO:0000313" key="11">
    <source>
        <dbReference type="Proteomes" id="UP000185434"/>
    </source>
</evidence>
<dbReference type="KEGG" id="cfk:CFRA_08435"/>
<keyword evidence="11" id="KW-1185">Reference proteome</keyword>
<feature type="domain" description="Glutamate-ammonia ligase adenylyltransferase repeated" evidence="8">
    <location>
        <begin position="217"/>
        <end position="347"/>
    </location>
</feature>
<dbReference type="AlphaFoldDB" id="A0A1L7CTU4"/>
<feature type="region of interest" description="Adenylyl transferase" evidence="7">
    <location>
        <begin position="539"/>
        <end position="1045"/>
    </location>
</feature>
<dbReference type="InterPro" id="IPR023057">
    <property type="entry name" value="GlnE"/>
</dbReference>
<dbReference type="InterPro" id="IPR043519">
    <property type="entry name" value="NT_sf"/>
</dbReference>
<accession>A0A1L7CTU4</accession>
<dbReference type="GO" id="GO:0005829">
    <property type="term" value="C:cytosol"/>
    <property type="evidence" value="ECO:0007669"/>
    <property type="project" value="TreeGrafter"/>
</dbReference>
<feature type="region of interest" description="Adenylyl removase" evidence="7">
    <location>
        <begin position="1"/>
        <end position="531"/>
    </location>
</feature>
<dbReference type="Proteomes" id="UP000185434">
    <property type="component" value="Chromosome"/>
</dbReference>
<dbReference type="CDD" id="cd05401">
    <property type="entry name" value="NT_GlnE_GlnD_like"/>
    <property type="match status" value="1"/>
</dbReference>
<comment type="cofactor">
    <cofactor evidence="7">
        <name>Mg(2+)</name>
        <dbReference type="ChEBI" id="CHEBI:18420"/>
    </cofactor>
</comment>